<organism evidence="2 3">
    <name type="scientific">[Clostridium] ultunense Esp</name>
    <dbReference type="NCBI Taxonomy" id="1288971"/>
    <lineage>
        <taxon>Bacteria</taxon>
        <taxon>Bacillati</taxon>
        <taxon>Bacillota</taxon>
        <taxon>Tissierellia</taxon>
        <taxon>Tissierellales</taxon>
        <taxon>Tepidimicrobiaceae</taxon>
        <taxon>Schnuerera</taxon>
    </lineage>
</organism>
<dbReference type="Proteomes" id="UP000245423">
    <property type="component" value="Chromosome 1"/>
</dbReference>
<dbReference type="EC" id="2.-.-.-" evidence="2"/>
<dbReference type="AlphaFoldDB" id="M1ZFC1"/>
<evidence type="ECO:0000259" key="1">
    <source>
        <dbReference type="Pfam" id="PF04230"/>
    </source>
</evidence>
<keyword evidence="2" id="KW-0808">Transferase</keyword>
<dbReference type="EMBL" id="LT669839">
    <property type="protein sequence ID" value="SHD75582.1"/>
    <property type="molecule type" value="Genomic_DNA"/>
</dbReference>
<evidence type="ECO:0000313" key="2">
    <source>
        <dbReference type="EMBL" id="SHD75582.1"/>
    </source>
</evidence>
<protein>
    <submittedName>
        <fullName evidence="2">Polysaccharide pyruvyl transferase CsaB</fullName>
        <ecNumber evidence="2">2.-.-.-</ecNumber>
    </submittedName>
</protein>
<dbReference type="PANTHER" id="PTHR36836">
    <property type="entry name" value="COLANIC ACID BIOSYNTHESIS PROTEIN WCAK"/>
    <property type="match status" value="1"/>
</dbReference>
<sequence length="367" mass="42127">MGTNKRILISGYYGFDNSGDDAILKAIVKDIKGKNNSIEITALSNNPIFTEKVYDIKAVNRFRMKDVIKAIKECDLFISGGGSLLQDVTSTRSLWYYLTLLKLAKKFNKPTMVYANGIGPINRKTNRILTRKTLNRVDLITLRDEDSKKFLKDLEVENRNIFVTADPVFTLEPSDDRIIHDILTKEGVPEERPLVGVSVRKWIDEENLIPNVAKAVDYIIQEYKADVILIPMHYPEDLSISNEILERVTSENCYIISNKYNVEDIMGIIKRLEIIVAMRLHSLIYAATQNVPMVGIVYDPKIEGFLKSIDMGHMCPAEDLKFDQLISNIEYVWENREDLKNRLKELDTKLRKEALKNVHMALDLLKE</sequence>
<dbReference type="GO" id="GO:0016740">
    <property type="term" value="F:transferase activity"/>
    <property type="evidence" value="ECO:0007669"/>
    <property type="project" value="UniProtKB-KW"/>
</dbReference>
<name>M1ZFC1_9FIRM</name>
<accession>M1ZFC1</accession>
<gene>
    <name evidence="2" type="primary">csaB</name>
    <name evidence="2" type="ORF">CUESP1_0183</name>
</gene>
<evidence type="ECO:0000313" key="3">
    <source>
        <dbReference type="Proteomes" id="UP000245423"/>
    </source>
</evidence>
<dbReference type="Pfam" id="PF04230">
    <property type="entry name" value="PS_pyruv_trans"/>
    <property type="match status" value="1"/>
</dbReference>
<dbReference type="PANTHER" id="PTHR36836:SF1">
    <property type="entry name" value="COLANIC ACID BIOSYNTHESIS PROTEIN WCAK"/>
    <property type="match status" value="1"/>
</dbReference>
<dbReference type="HOGENOM" id="CLU_039510_0_1_9"/>
<reference evidence="2 3" key="1">
    <citation type="submission" date="2016-11" db="EMBL/GenBank/DDBJ databases">
        <authorList>
            <person name="Manzoor S."/>
        </authorList>
    </citation>
    <scope>NUCLEOTIDE SEQUENCE [LARGE SCALE GENOMIC DNA]</scope>
    <source>
        <strain evidence="2">Clostridium ultunense strain Esp</strain>
    </source>
</reference>
<dbReference type="OrthoDB" id="3199616at2"/>
<dbReference type="Gene3D" id="3.40.50.2000">
    <property type="entry name" value="Glycogen Phosphorylase B"/>
    <property type="match status" value="1"/>
</dbReference>
<proteinExistence type="predicted"/>
<dbReference type="SUPFAM" id="SSF53756">
    <property type="entry name" value="UDP-Glycosyltransferase/glycogen phosphorylase"/>
    <property type="match status" value="1"/>
</dbReference>
<feature type="domain" description="Polysaccharide pyruvyl transferase" evidence="1">
    <location>
        <begin position="17"/>
        <end position="300"/>
    </location>
</feature>
<dbReference type="RefSeq" id="WP_005587036.1">
    <property type="nucleotide sequence ID" value="NZ_LT669839.1"/>
</dbReference>
<dbReference type="InterPro" id="IPR007345">
    <property type="entry name" value="Polysacch_pyruvyl_Trfase"/>
</dbReference>
<dbReference type="InterPro" id="IPR019896">
    <property type="entry name" value="Polysacch_pyruvyl_Trfase_CsaB"/>
</dbReference>
<keyword evidence="3" id="KW-1185">Reference proteome</keyword>
<dbReference type="NCBIfam" id="TIGR03609">
    <property type="entry name" value="S_layer_CsaB"/>
    <property type="match status" value="1"/>
</dbReference>